<name>A0A0A0MC53_9GAMM</name>
<proteinExistence type="predicted"/>
<dbReference type="eggNOG" id="COG2801">
    <property type="taxonomic scope" value="Bacteria"/>
</dbReference>
<sequence>MNHLKDELRVRYQNAVAALTAVLTGTSTLTGAADANHLCRKRLKAMAIRAPKIAPDGRPFGYRVCVPWGTYCAAEPQHTPTMPRRAGPHAMSVMLRCQPKIAEWVEAYRHPLPPGPPPKSFGRLHDKVVAELKRLDLSQYYPLNTDDQGRRALLRYLRRQRIEVEGYDVTDVLSDEPTAPSSLWDAFRGHIFDRTEFDEHRIDVEAVMGVALPNGGIAKKKITMLWLLAEAEVESRAIVSWLLRVGRASNNHDVADCLARGLQPWQRRELTIPGLEYAPGAGMPAGLPGIAGALRSRCVAMDNAKSHHALDLEQAFCRAHDGVLLLGRPHQPRSRPVVEQLFSRLEQGALRMIAGGFEPATRLGDDKVSISGFSPEDHPVQLHLLEELVDVIVANYNATPHPALGSLSPLQYLQMRSQKLGWSYTPADRELGAREMGSVLIPVTIKGNYKDKVMPHVNYLYVKYRSAELDNRWELVGKPLYARIYRNDLRTMVLYQTATKPVGVLRAAAPWAHTRHDETTRKLVHQWSKQPGGLKLVGVECAIQAYMAFLRANATSSQQAVDQLARLQQQHPTLQVPPQKPMALMDTEIRAPRRGWVSLDRKRFR</sequence>
<dbReference type="AlphaFoldDB" id="A0A0A0MC53"/>
<dbReference type="InterPro" id="IPR012337">
    <property type="entry name" value="RNaseH-like_sf"/>
</dbReference>
<keyword evidence="2" id="KW-1185">Reference proteome</keyword>
<dbReference type="EMBL" id="AVBH01000005">
    <property type="protein sequence ID" value="KGO99721.1"/>
    <property type="molecule type" value="Genomic_DNA"/>
</dbReference>
<dbReference type="Gene3D" id="3.30.420.10">
    <property type="entry name" value="Ribonuclease H-like superfamily/Ribonuclease H"/>
    <property type="match status" value="1"/>
</dbReference>
<accession>A0A0A0MC53</accession>
<dbReference type="GO" id="GO:0003676">
    <property type="term" value="F:nucleic acid binding"/>
    <property type="evidence" value="ECO:0007669"/>
    <property type="project" value="InterPro"/>
</dbReference>
<dbReference type="Proteomes" id="UP000030003">
    <property type="component" value="Unassembled WGS sequence"/>
</dbReference>
<dbReference type="InterPro" id="IPR036397">
    <property type="entry name" value="RNaseH_sf"/>
</dbReference>
<reference evidence="1 2" key="1">
    <citation type="submission" date="2013-08" db="EMBL/GenBank/DDBJ databases">
        <title>Genomic analysis of Lysobacter defluvii.</title>
        <authorList>
            <person name="Wang Q."/>
            <person name="Wang G."/>
        </authorList>
    </citation>
    <scope>NUCLEOTIDE SEQUENCE [LARGE SCALE GENOMIC DNA]</scope>
    <source>
        <strain evidence="1 2">IMMIB APB-9</strain>
    </source>
</reference>
<gene>
    <name evidence="1" type="ORF">N791_07630</name>
</gene>
<evidence type="ECO:0008006" key="3">
    <source>
        <dbReference type="Google" id="ProtNLM"/>
    </source>
</evidence>
<dbReference type="SUPFAM" id="SSF53098">
    <property type="entry name" value="Ribonuclease H-like"/>
    <property type="match status" value="1"/>
</dbReference>
<protein>
    <recommendedName>
        <fullName evidence="3">Integrase catalytic domain-containing protein</fullName>
    </recommendedName>
</protein>
<dbReference type="STRING" id="1385515.GCA_000423325_00288"/>
<evidence type="ECO:0000313" key="1">
    <source>
        <dbReference type="EMBL" id="KGO99721.1"/>
    </source>
</evidence>
<evidence type="ECO:0000313" key="2">
    <source>
        <dbReference type="Proteomes" id="UP000030003"/>
    </source>
</evidence>
<organism evidence="1 2">
    <name type="scientific">Lysobacter defluvii IMMIB APB-9 = DSM 18482</name>
    <dbReference type="NCBI Taxonomy" id="1385515"/>
    <lineage>
        <taxon>Bacteria</taxon>
        <taxon>Pseudomonadati</taxon>
        <taxon>Pseudomonadota</taxon>
        <taxon>Gammaproteobacteria</taxon>
        <taxon>Lysobacterales</taxon>
        <taxon>Lysobacteraceae</taxon>
        <taxon>Novilysobacter</taxon>
    </lineage>
</organism>
<comment type="caution">
    <text evidence="1">The sequence shown here is derived from an EMBL/GenBank/DDBJ whole genome shotgun (WGS) entry which is preliminary data.</text>
</comment>